<evidence type="ECO:0008006" key="4">
    <source>
        <dbReference type="Google" id="ProtNLM"/>
    </source>
</evidence>
<reference evidence="2" key="1">
    <citation type="submission" date="2022-11" db="EMBL/GenBank/DDBJ databases">
        <authorList>
            <person name="Kikuchi T."/>
        </authorList>
    </citation>
    <scope>NUCLEOTIDE SEQUENCE</scope>
    <source>
        <strain evidence="2">PS1010</strain>
    </source>
</reference>
<protein>
    <recommendedName>
        <fullName evidence="4">DUF38 domain-containing protein</fullName>
    </recommendedName>
</protein>
<dbReference type="Proteomes" id="UP001152747">
    <property type="component" value="Unassembled WGS sequence"/>
</dbReference>
<sequence>MRILIAIFLVSSQISAEQIGIEKYFECIDIHDSLSDFLDICGKNIRIYRTRQRTMNAYTASSRNEWFFDLNLDIPIDTLLNSNQFLMVMKDAIIDEVTILELGDLDTIFIHKNICVFTLDLDLLPEIEEYVRRLILDRKFVVVLRNREIVFWNFNNVKCLQNE</sequence>
<dbReference type="EMBL" id="CANHGI010000005">
    <property type="protein sequence ID" value="CAI5453668.1"/>
    <property type="molecule type" value="Genomic_DNA"/>
</dbReference>
<evidence type="ECO:0000256" key="1">
    <source>
        <dbReference type="SAM" id="SignalP"/>
    </source>
</evidence>
<gene>
    <name evidence="2" type="ORF">CAMP_LOCUS16305</name>
</gene>
<evidence type="ECO:0000313" key="2">
    <source>
        <dbReference type="EMBL" id="CAI5453668.1"/>
    </source>
</evidence>
<evidence type="ECO:0000313" key="3">
    <source>
        <dbReference type="Proteomes" id="UP001152747"/>
    </source>
</evidence>
<feature type="chain" id="PRO_5040511594" description="DUF38 domain-containing protein" evidence="1">
    <location>
        <begin position="17"/>
        <end position="163"/>
    </location>
</feature>
<accession>A0A9P1N767</accession>
<organism evidence="2 3">
    <name type="scientific">Caenorhabditis angaria</name>
    <dbReference type="NCBI Taxonomy" id="860376"/>
    <lineage>
        <taxon>Eukaryota</taxon>
        <taxon>Metazoa</taxon>
        <taxon>Ecdysozoa</taxon>
        <taxon>Nematoda</taxon>
        <taxon>Chromadorea</taxon>
        <taxon>Rhabditida</taxon>
        <taxon>Rhabditina</taxon>
        <taxon>Rhabditomorpha</taxon>
        <taxon>Rhabditoidea</taxon>
        <taxon>Rhabditidae</taxon>
        <taxon>Peloderinae</taxon>
        <taxon>Caenorhabditis</taxon>
    </lineage>
</organism>
<proteinExistence type="predicted"/>
<comment type="caution">
    <text evidence="2">The sequence shown here is derived from an EMBL/GenBank/DDBJ whole genome shotgun (WGS) entry which is preliminary data.</text>
</comment>
<keyword evidence="3" id="KW-1185">Reference proteome</keyword>
<feature type="signal peptide" evidence="1">
    <location>
        <begin position="1"/>
        <end position="16"/>
    </location>
</feature>
<name>A0A9P1N767_9PELO</name>
<dbReference type="AlphaFoldDB" id="A0A9P1N767"/>
<keyword evidence="1" id="KW-0732">Signal</keyword>